<dbReference type="EMBL" id="JABVXQ010000011">
    <property type="protein sequence ID" value="KAF6086318.1"/>
    <property type="molecule type" value="Genomic_DNA"/>
</dbReference>
<gene>
    <name evidence="2" type="ORF">HJG60_008497</name>
</gene>
<feature type="transmembrane region" description="Helical" evidence="1">
    <location>
        <begin position="54"/>
        <end position="75"/>
    </location>
</feature>
<keyword evidence="1" id="KW-0812">Transmembrane</keyword>
<evidence type="ECO:0000256" key="1">
    <source>
        <dbReference type="SAM" id="Phobius"/>
    </source>
</evidence>
<proteinExistence type="predicted"/>
<name>A0A833Z4S6_9CHIR</name>
<evidence type="ECO:0000313" key="2">
    <source>
        <dbReference type="EMBL" id="KAF6086318.1"/>
    </source>
</evidence>
<protein>
    <submittedName>
        <fullName evidence="2">Uncharacterized protein</fullName>
    </submittedName>
</protein>
<reference evidence="2 3" key="1">
    <citation type="journal article" date="2020" name="Nature">
        <title>Six reference-quality genomes reveal evolution of bat adaptations.</title>
        <authorList>
            <person name="Jebb D."/>
            <person name="Huang Z."/>
            <person name="Pippel M."/>
            <person name="Hughes G.M."/>
            <person name="Lavrichenko K."/>
            <person name="Devanna P."/>
            <person name="Winkler S."/>
            <person name="Jermiin L.S."/>
            <person name="Skirmuntt E.C."/>
            <person name="Katzourakis A."/>
            <person name="Burkitt-Gray L."/>
            <person name="Ray D.A."/>
            <person name="Sullivan K.A.M."/>
            <person name="Roscito J.G."/>
            <person name="Kirilenko B.M."/>
            <person name="Davalos L.M."/>
            <person name="Corthals A.P."/>
            <person name="Power M.L."/>
            <person name="Jones G."/>
            <person name="Ransome R.D."/>
            <person name="Dechmann D.K.N."/>
            <person name="Locatelli A.G."/>
            <person name="Puechmaille S.J."/>
            <person name="Fedrigo O."/>
            <person name="Jarvis E.D."/>
            <person name="Hiller M."/>
            <person name="Vernes S.C."/>
            <person name="Myers E.W."/>
            <person name="Teeling E.C."/>
        </authorList>
    </citation>
    <scope>NUCLEOTIDE SEQUENCE [LARGE SCALE GENOMIC DNA]</scope>
    <source>
        <strain evidence="2">Bat1K_MPI-CBG_1</strain>
    </source>
</reference>
<organism evidence="2 3">
    <name type="scientific">Phyllostomus discolor</name>
    <name type="common">pale spear-nosed bat</name>
    <dbReference type="NCBI Taxonomy" id="89673"/>
    <lineage>
        <taxon>Eukaryota</taxon>
        <taxon>Metazoa</taxon>
        <taxon>Chordata</taxon>
        <taxon>Craniata</taxon>
        <taxon>Vertebrata</taxon>
        <taxon>Euteleostomi</taxon>
        <taxon>Mammalia</taxon>
        <taxon>Eutheria</taxon>
        <taxon>Laurasiatheria</taxon>
        <taxon>Chiroptera</taxon>
        <taxon>Yangochiroptera</taxon>
        <taxon>Phyllostomidae</taxon>
        <taxon>Phyllostominae</taxon>
        <taxon>Phyllostomus</taxon>
    </lineage>
</organism>
<feature type="transmembrane region" description="Helical" evidence="1">
    <location>
        <begin position="21"/>
        <end position="42"/>
    </location>
</feature>
<dbReference type="Proteomes" id="UP000664940">
    <property type="component" value="Unassembled WGS sequence"/>
</dbReference>
<comment type="caution">
    <text evidence="2">The sequence shown here is derived from an EMBL/GenBank/DDBJ whole genome shotgun (WGS) entry which is preliminary data.</text>
</comment>
<evidence type="ECO:0000313" key="3">
    <source>
        <dbReference type="Proteomes" id="UP000664940"/>
    </source>
</evidence>
<dbReference type="AlphaFoldDB" id="A0A833Z4S6"/>
<keyword evidence="1" id="KW-1133">Transmembrane helix</keyword>
<feature type="transmembrane region" description="Helical" evidence="1">
    <location>
        <begin position="82"/>
        <end position="101"/>
    </location>
</feature>
<sequence>MSMGPLYVLLGKYIFRSFAQFLIGLFVFLVLSGMSSLCILEIKPLSDVSLENMFSHTVGSLFILMMVSLAMQRLFSMIQSHLFIFSFISLALGDISAKILLHGTSEILLLVFSTRTSVVSWLIFKSLIHFEFILIYDVNWWSSFFATTF</sequence>
<keyword evidence="1" id="KW-0472">Membrane</keyword>
<accession>A0A833Z4S6</accession>